<sequence length="156" mass="17151">MKRLLASLLVLGSMVLGGVAAQAADAISTGSVNMRSGPGTRYAVRTAIPARAPLQVAGCRGNWCQVNFQGRIGWVSAGYLAFRDGRAAAAPRYAPAPQTSIVIGGFWGPGYYNRRHYRHGGYRSHRGPRYHHRGRYYPGRRYPGGWRHHGGGRHHR</sequence>
<reference evidence="3 4" key="1">
    <citation type="journal article" date="2010" name="Science">
        <title>Genomic comparison of the ants Camponotus floridanus and Harpegnathos saltator.</title>
        <authorList>
            <person name="Bonasio R."/>
            <person name="Zhang G."/>
            <person name="Ye C."/>
            <person name="Mutti N.S."/>
            <person name="Fang X."/>
            <person name="Qin N."/>
            <person name="Donahue G."/>
            <person name="Yang P."/>
            <person name="Li Q."/>
            <person name="Li C."/>
            <person name="Zhang P."/>
            <person name="Huang Z."/>
            <person name="Berger S.L."/>
            <person name="Reinberg D."/>
            <person name="Wang J."/>
            <person name="Liebig J."/>
        </authorList>
    </citation>
    <scope>NUCLEOTIDE SEQUENCE [LARGE SCALE GENOMIC DNA]</scope>
    <source>
        <strain evidence="3 4">Hsal</strain>
    </source>
</reference>
<evidence type="ECO:0000259" key="2">
    <source>
        <dbReference type="Pfam" id="PF08239"/>
    </source>
</evidence>
<feature type="domain" description="SH3b" evidence="2">
    <location>
        <begin position="31"/>
        <end position="80"/>
    </location>
</feature>
<evidence type="ECO:0000256" key="1">
    <source>
        <dbReference type="SAM" id="SignalP"/>
    </source>
</evidence>
<proteinExistence type="predicted"/>
<feature type="chain" id="PRO_5013182853" evidence="1">
    <location>
        <begin position="24"/>
        <end position="156"/>
    </location>
</feature>
<evidence type="ECO:0000313" key="3">
    <source>
        <dbReference type="EMBL" id="AQS41350.1"/>
    </source>
</evidence>
<organism evidence="3 4">
    <name type="scientific">Candidatus Tokpelaia hoelldobleri</name>
    <dbReference type="NCBI Taxonomy" id="1902579"/>
    <lineage>
        <taxon>Bacteria</taxon>
        <taxon>Pseudomonadati</taxon>
        <taxon>Pseudomonadota</taxon>
        <taxon>Alphaproteobacteria</taxon>
        <taxon>Hyphomicrobiales</taxon>
        <taxon>Candidatus Tokpelaia</taxon>
    </lineage>
</organism>
<dbReference type="Gene3D" id="2.30.30.40">
    <property type="entry name" value="SH3 Domains"/>
    <property type="match status" value="1"/>
</dbReference>
<gene>
    <name evidence="3" type="ORF">BHV28_06470</name>
</gene>
<dbReference type="KEGG" id="thd:BHV28_06470"/>
<keyword evidence="4" id="KW-1185">Reference proteome</keyword>
<reference evidence="3 4" key="2">
    <citation type="journal article" date="2016" name="Sci. Rep.">
        <title>The genome of Rhizobiales bacteria in predatory ants reveals urease gene functions but no genes for nitrogen fixation.</title>
        <authorList>
            <person name="Neuvonen M.M."/>
            <person name="Tamarit D."/>
            <person name="Naslund K."/>
            <person name="Liebig J."/>
            <person name="Feldhaar H."/>
            <person name="Moran N.A."/>
            <person name="Guy L."/>
            <person name="Andersson S.G."/>
        </authorList>
    </citation>
    <scope>NUCLEOTIDE SEQUENCE [LARGE SCALE GENOMIC DNA]</scope>
    <source>
        <strain evidence="3 4">Hsal</strain>
    </source>
</reference>
<dbReference type="EMBL" id="CP017315">
    <property type="protein sequence ID" value="AQS41350.1"/>
    <property type="molecule type" value="Genomic_DNA"/>
</dbReference>
<keyword evidence="1" id="KW-0732">Signal</keyword>
<dbReference type="STRING" id="1902579.BHV28_06470"/>
<name>A0A1U9JU20_9HYPH</name>
<feature type="signal peptide" evidence="1">
    <location>
        <begin position="1"/>
        <end position="23"/>
    </location>
</feature>
<dbReference type="Pfam" id="PF08239">
    <property type="entry name" value="SH3_3"/>
    <property type="match status" value="1"/>
</dbReference>
<evidence type="ECO:0000313" key="4">
    <source>
        <dbReference type="Proteomes" id="UP000188912"/>
    </source>
</evidence>
<accession>A0A1U9JU20</accession>
<dbReference type="InterPro" id="IPR003646">
    <property type="entry name" value="SH3-like_bac-type"/>
</dbReference>
<dbReference type="AlphaFoldDB" id="A0A1U9JU20"/>
<protein>
    <submittedName>
        <fullName evidence="3">SH3 type 3 domain-containing protein</fullName>
    </submittedName>
</protein>
<dbReference type="Proteomes" id="UP000188912">
    <property type="component" value="Chromosome"/>
</dbReference>